<accession>A0A9W9XY57</accession>
<keyword evidence="2" id="KW-1185">Reference proteome</keyword>
<name>A0A9W9XY57_9EURO</name>
<dbReference type="Proteomes" id="UP001149954">
    <property type="component" value="Unassembled WGS sequence"/>
</dbReference>
<protein>
    <submittedName>
        <fullName evidence="1">Uncharacterized protein</fullName>
    </submittedName>
</protein>
<comment type="caution">
    <text evidence="1">The sequence shown here is derived from an EMBL/GenBank/DDBJ whole genome shotgun (WGS) entry which is preliminary data.</text>
</comment>
<evidence type="ECO:0000313" key="2">
    <source>
        <dbReference type="Proteomes" id="UP001149954"/>
    </source>
</evidence>
<proteinExistence type="predicted"/>
<dbReference type="EMBL" id="JAPWDS010000002">
    <property type="protein sequence ID" value="KAJ5512248.1"/>
    <property type="molecule type" value="Genomic_DNA"/>
</dbReference>
<dbReference type="AlphaFoldDB" id="A0A9W9XY57"/>
<reference evidence="1" key="1">
    <citation type="submission" date="2022-12" db="EMBL/GenBank/DDBJ databases">
        <authorList>
            <person name="Petersen C."/>
        </authorList>
    </citation>
    <scope>NUCLEOTIDE SEQUENCE</scope>
    <source>
        <strain evidence="1">IBT 29495</strain>
    </source>
</reference>
<reference evidence="1" key="2">
    <citation type="journal article" date="2023" name="IMA Fungus">
        <title>Comparative genomic study of the Penicillium genus elucidates a diverse pangenome and 15 lateral gene transfer events.</title>
        <authorList>
            <person name="Petersen C."/>
            <person name="Sorensen T."/>
            <person name="Nielsen M.R."/>
            <person name="Sondergaard T.E."/>
            <person name="Sorensen J.L."/>
            <person name="Fitzpatrick D.A."/>
            <person name="Frisvad J.C."/>
            <person name="Nielsen K.L."/>
        </authorList>
    </citation>
    <scope>NUCLEOTIDE SEQUENCE</scope>
    <source>
        <strain evidence="1">IBT 29495</strain>
    </source>
</reference>
<evidence type="ECO:0000313" key="1">
    <source>
        <dbReference type="EMBL" id="KAJ5512248.1"/>
    </source>
</evidence>
<organism evidence="1 2">
    <name type="scientific">Penicillium fimorum</name>
    <dbReference type="NCBI Taxonomy" id="1882269"/>
    <lineage>
        <taxon>Eukaryota</taxon>
        <taxon>Fungi</taxon>
        <taxon>Dikarya</taxon>
        <taxon>Ascomycota</taxon>
        <taxon>Pezizomycotina</taxon>
        <taxon>Eurotiomycetes</taxon>
        <taxon>Eurotiomycetidae</taxon>
        <taxon>Eurotiales</taxon>
        <taxon>Aspergillaceae</taxon>
        <taxon>Penicillium</taxon>
    </lineage>
</organism>
<sequence>MAITEADRLFGKMILLKGPHASPIGQALQVFESLIGQHCRSSLLSREASIYLEGGLSHEGYYAASFDINLAHKKGLTIPFCYVALIDADKVHPEDSRG</sequence>
<gene>
    <name evidence="1" type="ORF">N7463_001800</name>
</gene>